<dbReference type="Gene3D" id="3.30.40.10">
    <property type="entry name" value="Zinc/RING finger domain, C3HC4 (zinc finger)"/>
    <property type="match status" value="1"/>
</dbReference>
<evidence type="ECO:0000259" key="6">
    <source>
        <dbReference type="PROSITE" id="PS50089"/>
    </source>
</evidence>
<dbReference type="GO" id="GO:0008270">
    <property type="term" value="F:zinc ion binding"/>
    <property type="evidence" value="ECO:0007669"/>
    <property type="project" value="UniProtKB-KW"/>
</dbReference>
<keyword evidence="3" id="KW-0862">Zinc</keyword>
<evidence type="ECO:0000313" key="7">
    <source>
        <dbReference type="EMBL" id="KAF4735753.1"/>
    </source>
</evidence>
<sequence>VVILSEQDYALLLNALAKMDRDSHIIFSAAFDALSNGHVSYTARGLSALLNATARLQREVPGCAVPQLLSQVRKRTTELSGWQLACVVHGLARSVPNAAKDGEMISGLSRRADEVVEDGDVSHQGYVMLLDGFSRLDCLQMSIMSMYCNKAPDWGLSEQAVVMGIASMARVNYYHQPFLDWSHQQLSMIRRIPPIGLVTALVGYAKLEYRTGIHYVYHRIIDEDVLSSIQSISQCCILAYALLLSGGDRSMLLPSSSYNILLHIITALLPSPTTTSSRKPLLSNASKLQLIAVLELMGGGALQQQEGGLTLDHVKCILDLNLFDSVIKVPSSSVDPTAGEEARSSTFQEDVGQTLRSWEKASAAGGGQQSTAAKKARYDGGPEESSGVVEVVEETSSQDSVAVVCSSSSSSTGGGGRQYCVCCGGGGSLYGIPIDQGVTLDCGHFTCNPCIHRYVLSTILNANNNTTTTTAAAAAAAAPGSCCVKTSVVTCPGCSQAMTLDQIKYVILQLHTDNNNSNKRENETASSSPSGGGGDQRQRQQQQAGQPDATAIWRRYLIMCIDGMNPEATTGIGIDDVIDLDEDDGGVGRTGVEAAARLKEELALATFTIEEEERAAREDNEAGSSSRPLPSRDCPLCLEKDLPVEDGMRLACDHFMCIPCARDYIKSRIMDGQVRDDEFTCPMPKCTVTIGISQAE</sequence>
<evidence type="ECO:0000256" key="3">
    <source>
        <dbReference type="ARBA" id="ARBA00022833"/>
    </source>
</evidence>
<dbReference type="PROSITE" id="PS50089">
    <property type="entry name" value="ZF_RING_2"/>
    <property type="match status" value="1"/>
</dbReference>
<accession>A0A7J6SSH6</accession>
<reference evidence="7 8" key="1">
    <citation type="submission" date="2020-04" db="EMBL/GenBank/DDBJ databases">
        <title>Perkinsus olseni comparative genomics.</title>
        <authorList>
            <person name="Bogema D.R."/>
        </authorList>
    </citation>
    <scope>NUCLEOTIDE SEQUENCE [LARGE SCALE GENOMIC DNA]</scope>
    <source>
        <strain evidence="7">ATCC PRA-205</strain>
    </source>
</reference>
<proteinExistence type="predicted"/>
<dbReference type="PANTHER" id="PTHR11685">
    <property type="entry name" value="RBR FAMILY RING FINGER AND IBR DOMAIN-CONTAINING"/>
    <property type="match status" value="1"/>
</dbReference>
<evidence type="ECO:0000256" key="5">
    <source>
        <dbReference type="SAM" id="MobiDB-lite"/>
    </source>
</evidence>
<dbReference type="InterPro" id="IPR017907">
    <property type="entry name" value="Znf_RING_CS"/>
</dbReference>
<feature type="region of interest" description="Disordered" evidence="5">
    <location>
        <begin position="359"/>
        <end position="387"/>
    </location>
</feature>
<feature type="domain" description="RING-type" evidence="6">
    <location>
        <begin position="634"/>
        <end position="685"/>
    </location>
</feature>
<dbReference type="GO" id="GO:0016567">
    <property type="term" value="P:protein ubiquitination"/>
    <property type="evidence" value="ECO:0007669"/>
    <property type="project" value="InterPro"/>
</dbReference>
<evidence type="ECO:0000256" key="1">
    <source>
        <dbReference type="ARBA" id="ARBA00022723"/>
    </source>
</evidence>
<dbReference type="SMART" id="SM00184">
    <property type="entry name" value="RING"/>
    <property type="match status" value="2"/>
</dbReference>
<evidence type="ECO:0000313" key="8">
    <source>
        <dbReference type="Proteomes" id="UP000574390"/>
    </source>
</evidence>
<organism evidence="7 8">
    <name type="scientific">Perkinsus olseni</name>
    <name type="common">Perkinsus atlanticus</name>
    <dbReference type="NCBI Taxonomy" id="32597"/>
    <lineage>
        <taxon>Eukaryota</taxon>
        <taxon>Sar</taxon>
        <taxon>Alveolata</taxon>
        <taxon>Perkinsozoa</taxon>
        <taxon>Perkinsea</taxon>
        <taxon>Perkinsida</taxon>
        <taxon>Perkinsidae</taxon>
        <taxon>Perkinsus</taxon>
    </lineage>
</organism>
<keyword evidence="1" id="KW-0479">Metal-binding</keyword>
<protein>
    <recommendedName>
        <fullName evidence="6">RING-type domain-containing protein</fullName>
    </recommendedName>
</protein>
<dbReference type="InterPro" id="IPR031127">
    <property type="entry name" value="E3_UB_ligase_RBR"/>
</dbReference>
<evidence type="ECO:0000256" key="2">
    <source>
        <dbReference type="ARBA" id="ARBA00022771"/>
    </source>
</evidence>
<dbReference type="GO" id="GO:0004842">
    <property type="term" value="F:ubiquitin-protein transferase activity"/>
    <property type="evidence" value="ECO:0007669"/>
    <property type="project" value="InterPro"/>
</dbReference>
<dbReference type="PROSITE" id="PS00518">
    <property type="entry name" value="ZF_RING_1"/>
    <property type="match status" value="1"/>
</dbReference>
<dbReference type="Proteomes" id="UP000574390">
    <property type="component" value="Unassembled WGS sequence"/>
</dbReference>
<feature type="non-terminal residue" evidence="7">
    <location>
        <position position="1"/>
    </location>
</feature>
<comment type="caution">
    <text evidence="7">The sequence shown here is derived from an EMBL/GenBank/DDBJ whole genome shotgun (WGS) entry which is preliminary data.</text>
</comment>
<dbReference type="InterPro" id="IPR001841">
    <property type="entry name" value="Znf_RING"/>
</dbReference>
<dbReference type="EMBL" id="JABANM010012577">
    <property type="protein sequence ID" value="KAF4735753.1"/>
    <property type="molecule type" value="Genomic_DNA"/>
</dbReference>
<gene>
    <name evidence="7" type="ORF">FOZ62_030890</name>
</gene>
<evidence type="ECO:0000256" key="4">
    <source>
        <dbReference type="PROSITE-ProRule" id="PRU00175"/>
    </source>
</evidence>
<dbReference type="SUPFAM" id="SSF57850">
    <property type="entry name" value="RING/U-box"/>
    <property type="match status" value="1"/>
</dbReference>
<feature type="region of interest" description="Disordered" evidence="5">
    <location>
        <begin position="514"/>
        <end position="547"/>
    </location>
</feature>
<name>A0A7J6SSH6_PEROL</name>
<dbReference type="AlphaFoldDB" id="A0A7J6SSH6"/>
<keyword evidence="2 4" id="KW-0863">Zinc-finger</keyword>
<dbReference type="InterPro" id="IPR013083">
    <property type="entry name" value="Znf_RING/FYVE/PHD"/>
</dbReference>